<evidence type="ECO:0000313" key="16">
    <source>
        <dbReference type="EMBL" id="RNF81818.1"/>
    </source>
</evidence>
<keyword evidence="8 14" id="KW-1133">Transmembrane helix</keyword>
<dbReference type="Pfam" id="PF02600">
    <property type="entry name" value="DsbB"/>
    <property type="match status" value="1"/>
</dbReference>
<feature type="transmembrane region" description="Helical" evidence="15">
    <location>
        <begin position="44"/>
        <end position="62"/>
    </location>
</feature>
<keyword evidence="7 14" id="KW-0249">Electron transport</keyword>
<comment type="function">
    <text evidence="14">Required for disulfide bond formation in some periplasmic proteins. Acts by oxidizing the DsbA protein.</text>
</comment>
<keyword evidence="5" id="KW-0997">Cell inner membrane</keyword>
<keyword evidence="17" id="KW-1185">Reference proteome</keyword>
<evidence type="ECO:0000313" key="17">
    <source>
        <dbReference type="Proteomes" id="UP000267049"/>
    </source>
</evidence>
<dbReference type="GO" id="GO:0006457">
    <property type="term" value="P:protein folding"/>
    <property type="evidence" value="ECO:0007669"/>
    <property type="project" value="InterPro"/>
</dbReference>
<organism evidence="16 17">
    <name type="scientific">Montanilutibacter psychrotolerans</name>
    <dbReference type="NCBI Taxonomy" id="1327343"/>
    <lineage>
        <taxon>Bacteria</taxon>
        <taxon>Pseudomonadati</taxon>
        <taxon>Pseudomonadota</taxon>
        <taxon>Gammaproteobacteria</taxon>
        <taxon>Lysobacterales</taxon>
        <taxon>Lysobacteraceae</taxon>
        <taxon>Montanilutibacter</taxon>
    </lineage>
</organism>
<dbReference type="Gene3D" id="1.20.1550.10">
    <property type="entry name" value="DsbB-like"/>
    <property type="match status" value="1"/>
</dbReference>
<evidence type="ECO:0000256" key="14">
    <source>
        <dbReference type="HAMAP-Rule" id="MF_00286"/>
    </source>
</evidence>
<feature type="topological domain" description="Cytoplasmic" evidence="14">
    <location>
        <begin position="166"/>
        <end position="167"/>
    </location>
</feature>
<feature type="topological domain" description="Cytoplasmic" evidence="14">
    <location>
        <begin position="1"/>
        <end position="13"/>
    </location>
</feature>
<keyword evidence="4 14" id="KW-1003">Cell membrane</keyword>
<keyword evidence="10 14" id="KW-0472">Membrane</keyword>
<evidence type="ECO:0000256" key="6">
    <source>
        <dbReference type="ARBA" id="ARBA00022692"/>
    </source>
</evidence>
<gene>
    <name evidence="14" type="primary">dsbB</name>
    <name evidence="16" type="ORF">EER27_16195</name>
</gene>
<dbReference type="InterPro" id="IPR022920">
    <property type="entry name" value="Disulphide_bond_form_DsbB"/>
</dbReference>
<dbReference type="EMBL" id="RIBS01000012">
    <property type="protein sequence ID" value="RNF81818.1"/>
    <property type="molecule type" value="Genomic_DNA"/>
</dbReference>
<evidence type="ECO:0000256" key="2">
    <source>
        <dbReference type="ARBA" id="ARBA00008823"/>
    </source>
</evidence>
<accession>A0A3M8SKE4</accession>
<dbReference type="SUPFAM" id="SSF158442">
    <property type="entry name" value="DsbB-like"/>
    <property type="match status" value="1"/>
</dbReference>
<comment type="caution">
    <text evidence="14">Lacks conserved residue(s) required for the propagation of feature annotation.</text>
</comment>
<feature type="transmembrane region" description="Helical" evidence="15">
    <location>
        <begin position="12"/>
        <end position="32"/>
    </location>
</feature>
<evidence type="ECO:0000256" key="8">
    <source>
        <dbReference type="ARBA" id="ARBA00022989"/>
    </source>
</evidence>
<keyword evidence="13 14" id="KW-0676">Redox-active center</keyword>
<comment type="similarity">
    <text evidence="2 14">Belongs to the DsbB family.</text>
</comment>
<dbReference type="InterPro" id="IPR003752">
    <property type="entry name" value="DiS_bond_form_DsbB/BdbC"/>
</dbReference>
<keyword evidence="11 14" id="KW-1015">Disulfide bond</keyword>
<feature type="disulfide bond" description="Redox-active" evidence="14">
    <location>
        <begin position="40"/>
        <end position="43"/>
    </location>
</feature>
<feature type="transmembrane region" description="Helical" evidence="15">
    <location>
        <begin position="74"/>
        <end position="94"/>
    </location>
</feature>
<protein>
    <recommendedName>
        <fullName evidence="14">Disulfide bond formation protein B</fullName>
    </recommendedName>
    <alternativeName>
        <fullName evidence="14">Disulfide oxidoreductase</fullName>
    </alternativeName>
</protein>
<evidence type="ECO:0000256" key="11">
    <source>
        <dbReference type="ARBA" id="ARBA00023157"/>
    </source>
</evidence>
<dbReference type="NCBIfam" id="NF003354">
    <property type="entry name" value="PRK04388.1"/>
    <property type="match status" value="1"/>
</dbReference>
<dbReference type="AlphaFoldDB" id="A0A3M8SKE4"/>
<proteinExistence type="inferred from homology"/>
<evidence type="ECO:0000256" key="1">
    <source>
        <dbReference type="ARBA" id="ARBA00004429"/>
    </source>
</evidence>
<comment type="subcellular location">
    <subcellularLocation>
        <location evidence="1">Cell inner membrane</location>
        <topology evidence="1">Multi-pass membrane protein</topology>
    </subcellularLocation>
    <subcellularLocation>
        <location evidence="14">Cell membrane</location>
        <topology evidence="14">Multi-pass membrane protein</topology>
    </subcellularLocation>
</comment>
<evidence type="ECO:0000256" key="3">
    <source>
        <dbReference type="ARBA" id="ARBA00022448"/>
    </source>
</evidence>
<reference evidence="16 17" key="1">
    <citation type="submission" date="2018-11" db="EMBL/GenBank/DDBJ databases">
        <title>Lysobacter cryohumiis sp. nov., isolated from soil in the Tianshan Mountains, Xinjiang, China.</title>
        <authorList>
            <person name="Luo Y."/>
            <person name="Sheng H."/>
        </authorList>
    </citation>
    <scope>NUCLEOTIDE SEQUENCE [LARGE SCALE GENOMIC DNA]</scope>
    <source>
        <strain evidence="16 17">ZS60</strain>
    </source>
</reference>
<dbReference type="Proteomes" id="UP000267049">
    <property type="component" value="Unassembled WGS sequence"/>
</dbReference>
<feature type="topological domain" description="Periplasmic" evidence="14">
    <location>
        <begin position="31"/>
        <end position="48"/>
    </location>
</feature>
<dbReference type="GO" id="GO:0009055">
    <property type="term" value="F:electron transfer activity"/>
    <property type="evidence" value="ECO:0007669"/>
    <property type="project" value="UniProtKB-UniRule"/>
</dbReference>
<evidence type="ECO:0000256" key="7">
    <source>
        <dbReference type="ARBA" id="ARBA00022982"/>
    </source>
</evidence>
<dbReference type="HAMAP" id="MF_00286">
    <property type="entry name" value="DsbB"/>
    <property type="match status" value="1"/>
</dbReference>
<keyword evidence="6 14" id="KW-0812">Transmembrane</keyword>
<dbReference type="PANTHER" id="PTHR36570:SF3">
    <property type="entry name" value="DISULFIDE BOND FORMATION PROTEIN B"/>
    <property type="match status" value="1"/>
</dbReference>
<evidence type="ECO:0000256" key="4">
    <source>
        <dbReference type="ARBA" id="ARBA00022475"/>
    </source>
</evidence>
<keyword evidence="12 14" id="KW-0143">Chaperone</keyword>
<dbReference type="InterPro" id="IPR050183">
    <property type="entry name" value="DsbB"/>
</dbReference>
<sequence length="167" mass="18023">MTNPLLRGSFRTQYLLGFLACVAVLAYAIFVQLHDGFEPCNLCIFQRIAFAALGLVFLVAGLHSPRSVGGRRAYGVLATIAALSGIGIAARHVWVQLYPAESGGCGAPISFMRETMSTFDLVRKVLTASGNCGDIDWTFLGLSMPAWSLICFVVLAVWAAFAAFVRR</sequence>
<keyword evidence="9 14" id="KW-0560">Oxidoreductase</keyword>
<name>A0A3M8SKE4_9GAMM</name>
<evidence type="ECO:0000256" key="5">
    <source>
        <dbReference type="ARBA" id="ARBA00022519"/>
    </source>
</evidence>
<dbReference type="GO" id="GO:0005886">
    <property type="term" value="C:plasma membrane"/>
    <property type="evidence" value="ECO:0007669"/>
    <property type="project" value="UniProtKB-SubCell"/>
</dbReference>
<evidence type="ECO:0000256" key="9">
    <source>
        <dbReference type="ARBA" id="ARBA00023002"/>
    </source>
</evidence>
<keyword evidence="3 14" id="KW-0813">Transport</keyword>
<dbReference type="RefSeq" id="WP_123089183.1">
    <property type="nucleotide sequence ID" value="NZ_RIBS01000012.1"/>
</dbReference>
<evidence type="ECO:0000256" key="12">
    <source>
        <dbReference type="ARBA" id="ARBA00023186"/>
    </source>
</evidence>
<dbReference type="InterPro" id="IPR023380">
    <property type="entry name" value="DsbB-like_sf"/>
</dbReference>
<comment type="caution">
    <text evidence="16">The sequence shown here is derived from an EMBL/GenBank/DDBJ whole genome shotgun (WGS) entry which is preliminary data.</text>
</comment>
<dbReference type="OrthoDB" id="3711263at2"/>
<dbReference type="GO" id="GO:0015035">
    <property type="term" value="F:protein-disulfide reductase activity"/>
    <property type="evidence" value="ECO:0007669"/>
    <property type="project" value="UniProtKB-UniRule"/>
</dbReference>
<evidence type="ECO:0000256" key="10">
    <source>
        <dbReference type="ARBA" id="ARBA00023136"/>
    </source>
</evidence>
<evidence type="ECO:0000256" key="13">
    <source>
        <dbReference type="ARBA" id="ARBA00023284"/>
    </source>
</evidence>
<feature type="transmembrane region" description="Helical" evidence="15">
    <location>
        <begin position="146"/>
        <end position="165"/>
    </location>
</feature>
<dbReference type="PANTHER" id="PTHR36570">
    <property type="entry name" value="DISULFIDE BOND FORMATION PROTEIN B"/>
    <property type="match status" value="1"/>
</dbReference>
<evidence type="ECO:0000256" key="15">
    <source>
        <dbReference type="SAM" id="Phobius"/>
    </source>
</evidence>